<dbReference type="AlphaFoldDB" id="A0A3B3X1R3"/>
<organism evidence="4 5">
    <name type="scientific">Poecilia mexicana</name>
    <dbReference type="NCBI Taxonomy" id="48701"/>
    <lineage>
        <taxon>Eukaryota</taxon>
        <taxon>Metazoa</taxon>
        <taxon>Chordata</taxon>
        <taxon>Craniata</taxon>
        <taxon>Vertebrata</taxon>
        <taxon>Euteleostomi</taxon>
        <taxon>Actinopterygii</taxon>
        <taxon>Neopterygii</taxon>
        <taxon>Teleostei</taxon>
        <taxon>Neoteleostei</taxon>
        <taxon>Acanthomorphata</taxon>
        <taxon>Ovalentaria</taxon>
        <taxon>Atherinomorphae</taxon>
        <taxon>Cyprinodontiformes</taxon>
        <taxon>Poeciliidae</taxon>
        <taxon>Poeciliinae</taxon>
        <taxon>Poecilia</taxon>
    </lineage>
</organism>
<dbReference type="InterPro" id="IPR016186">
    <property type="entry name" value="C-type_lectin-like/link_sf"/>
</dbReference>
<dbReference type="GO" id="GO:0030246">
    <property type="term" value="F:carbohydrate binding"/>
    <property type="evidence" value="ECO:0007669"/>
    <property type="project" value="UniProtKB-KW"/>
</dbReference>
<evidence type="ECO:0000256" key="1">
    <source>
        <dbReference type="ARBA" id="ARBA00022734"/>
    </source>
</evidence>
<feature type="domain" description="C-type lectin" evidence="3">
    <location>
        <begin position="25"/>
        <end position="143"/>
    </location>
</feature>
<dbReference type="InterPro" id="IPR018378">
    <property type="entry name" value="C-type_lectin_CS"/>
</dbReference>
<name>A0A3B3X1R3_9TELE</name>
<reference evidence="4" key="1">
    <citation type="submission" date="2025-05" db="UniProtKB">
        <authorList>
            <consortium name="Ensembl"/>
        </authorList>
    </citation>
    <scope>IDENTIFICATION</scope>
</reference>
<dbReference type="SUPFAM" id="SSF56436">
    <property type="entry name" value="C-type lectin-like"/>
    <property type="match status" value="1"/>
</dbReference>
<dbReference type="CDD" id="cd03590">
    <property type="entry name" value="CLECT_DC-SIGN_like"/>
    <property type="match status" value="1"/>
</dbReference>
<dbReference type="Ensembl" id="ENSPMET00000001564.1">
    <property type="protein sequence ID" value="ENSPMEP00000008976.1"/>
    <property type="gene ID" value="ENSPMEG00000010774.1"/>
</dbReference>
<proteinExistence type="predicted"/>
<dbReference type="PROSITE" id="PS50041">
    <property type="entry name" value="C_TYPE_LECTIN_2"/>
    <property type="match status" value="1"/>
</dbReference>
<keyword evidence="5" id="KW-1185">Reference proteome</keyword>
<dbReference type="InterPro" id="IPR016187">
    <property type="entry name" value="CTDL_fold"/>
</dbReference>
<dbReference type="SMART" id="SM00034">
    <property type="entry name" value="CLECT"/>
    <property type="match status" value="1"/>
</dbReference>
<evidence type="ECO:0000256" key="2">
    <source>
        <dbReference type="ARBA" id="ARBA00023157"/>
    </source>
</evidence>
<dbReference type="InterPro" id="IPR033989">
    <property type="entry name" value="CD209-like_CTLD"/>
</dbReference>
<sequence length="147" mass="17032">MSNEMSRLQTLLKKNRTCPAGWRMFSFSCYLVSTKTDSWDEGREDCKNKGGDLVVIDNNEEQTFVSKFTDKPAWIGLNDKETEGSWKWVDGTSLNFKHWANKQPDNGNGESRWGEEDCAYTRTNEETKWNDLSCNTSMHWLCEKVPT</sequence>
<dbReference type="PANTHER" id="PTHR22803">
    <property type="entry name" value="MANNOSE, PHOSPHOLIPASE, LECTIN RECEPTOR RELATED"/>
    <property type="match status" value="1"/>
</dbReference>
<dbReference type="Proteomes" id="UP000261480">
    <property type="component" value="Unplaced"/>
</dbReference>
<dbReference type="STRING" id="48701.ENSPMEP00000008968"/>
<dbReference type="InterPro" id="IPR050111">
    <property type="entry name" value="C-type_lectin/snaclec_domain"/>
</dbReference>
<evidence type="ECO:0000259" key="3">
    <source>
        <dbReference type="PROSITE" id="PS50041"/>
    </source>
</evidence>
<dbReference type="Pfam" id="PF00059">
    <property type="entry name" value="Lectin_C"/>
    <property type="match status" value="1"/>
</dbReference>
<protein>
    <recommendedName>
        <fullName evidence="3">C-type lectin domain-containing protein</fullName>
    </recommendedName>
</protein>
<evidence type="ECO:0000313" key="4">
    <source>
        <dbReference type="Ensembl" id="ENSPMEP00000008976.1"/>
    </source>
</evidence>
<keyword evidence="2" id="KW-1015">Disulfide bond</keyword>
<keyword evidence="1" id="KW-0430">Lectin</keyword>
<dbReference type="RefSeq" id="XP_014855530.1">
    <property type="nucleotide sequence ID" value="XM_015000044.1"/>
</dbReference>
<evidence type="ECO:0000313" key="5">
    <source>
        <dbReference type="Proteomes" id="UP000261480"/>
    </source>
</evidence>
<dbReference type="GeneID" id="106925598"/>
<dbReference type="Gene3D" id="3.10.100.10">
    <property type="entry name" value="Mannose-Binding Protein A, subunit A"/>
    <property type="match status" value="1"/>
</dbReference>
<dbReference type="InterPro" id="IPR001304">
    <property type="entry name" value="C-type_lectin-like"/>
</dbReference>
<dbReference type="PROSITE" id="PS00615">
    <property type="entry name" value="C_TYPE_LECTIN_1"/>
    <property type="match status" value="1"/>
</dbReference>
<dbReference type="OrthoDB" id="6133475at2759"/>
<accession>A0A3B3X1R3</accession>
<dbReference type="KEGG" id="pmei:106925598"/>
<dbReference type="Ensembl" id="ENSPMET00000001573.1">
    <property type="protein sequence ID" value="ENSPMEP00000008968.1"/>
    <property type="gene ID" value="ENSPMEG00000010774.1"/>
</dbReference>